<comment type="caution">
    <text evidence="2">The sequence shown here is derived from an EMBL/GenBank/DDBJ whole genome shotgun (WGS) entry which is preliminary data.</text>
</comment>
<feature type="chain" id="PRO_5041293550" description="Lipoprotein" evidence="1">
    <location>
        <begin position="25"/>
        <end position="176"/>
    </location>
</feature>
<dbReference type="Proteomes" id="UP001165378">
    <property type="component" value="Unassembled WGS sequence"/>
</dbReference>
<evidence type="ECO:0000313" key="2">
    <source>
        <dbReference type="EMBL" id="MCF2533744.1"/>
    </source>
</evidence>
<evidence type="ECO:0000313" key="3">
    <source>
        <dbReference type="Proteomes" id="UP001165378"/>
    </source>
</evidence>
<gene>
    <name evidence="2" type="ORF">LZ495_41905</name>
</gene>
<reference evidence="2" key="1">
    <citation type="submission" date="2022-01" db="EMBL/GenBank/DDBJ databases">
        <title>Genome-Based Taxonomic Classification of the Phylum Actinobacteria.</title>
        <authorList>
            <person name="Gao Y."/>
        </authorList>
    </citation>
    <scope>NUCLEOTIDE SEQUENCE</scope>
    <source>
        <strain evidence="2">KLBMP 8922</strain>
    </source>
</reference>
<dbReference type="PROSITE" id="PS51257">
    <property type="entry name" value="PROKAR_LIPOPROTEIN"/>
    <property type="match status" value="1"/>
</dbReference>
<accession>A0AA41U9C7</accession>
<dbReference type="RefSeq" id="WP_235058511.1">
    <property type="nucleotide sequence ID" value="NZ_JAKFHA010000058.1"/>
</dbReference>
<keyword evidence="3" id="KW-1185">Reference proteome</keyword>
<feature type="signal peptide" evidence="1">
    <location>
        <begin position="1"/>
        <end position="24"/>
    </location>
</feature>
<dbReference type="AlphaFoldDB" id="A0AA41U9C7"/>
<organism evidence="2 3">
    <name type="scientific">Yinghuangia soli</name>
    <dbReference type="NCBI Taxonomy" id="2908204"/>
    <lineage>
        <taxon>Bacteria</taxon>
        <taxon>Bacillati</taxon>
        <taxon>Actinomycetota</taxon>
        <taxon>Actinomycetes</taxon>
        <taxon>Kitasatosporales</taxon>
        <taxon>Streptomycetaceae</taxon>
        <taxon>Yinghuangia</taxon>
    </lineage>
</organism>
<dbReference type="EMBL" id="JAKFHA010000058">
    <property type="protein sequence ID" value="MCF2533744.1"/>
    <property type="molecule type" value="Genomic_DNA"/>
</dbReference>
<sequence length="176" mass="18388">MRTPLGRTLLAVLTACVLLFGATACNGDEKTDDAAAQSKDPVKFAKTKFVLHAGLAAGASYRWIVMPFREGKFQSGADGRTFAMVKAGLAGAFTYHEVKKAIDAAQGDPTLSQALVPISVVADKLKDLGRKFSTGNGTEADVNDITSVVDGLKSVGAQNGLKVEDQEPSVSQLNSG</sequence>
<evidence type="ECO:0000256" key="1">
    <source>
        <dbReference type="SAM" id="SignalP"/>
    </source>
</evidence>
<proteinExistence type="predicted"/>
<keyword evidence="1" id="KW-0732">Signal</keyword>
<evidence type="ECO:0008006" key="4">
    <source>
        <dbReference type="Google" id="ProtNLM"/>
    </source>
</evidence>
<protein>
    <recommendedName>
        <fullName evidence="4">Lipoprotein</fullName>
    </recommendedName>
</protein>
<name>A0AA41U9C7_9ACTN</name>